<dbReference type="SUPFAM" id="SSF52540">
    <property type="entry name" value="P-loop containing nucleoside triphosphate hydrolases"/>
    <property type="match status" value="1"/>
</dbReference>
<dbReference type="GO" id="GO:0019205">
    <property type="term" value="F:nucleobase-containing compound kinase activity"/>
    <property type="evidence" value="ECO:0007669"/>
    <property type="project" value="InterPro"/>
</dbReference>
<dbReference type="HAMAP" id="MF_00235">
    <property type="entry name" value="Adenylate_kinase_Adk"/>
    <property type="match status" value="1"/>
</dbReference>
<evidence type="ECO:0000256" key="5">
    <source>
        <dbReference type="ARBA" id="ARBA00048116"/>
    </source>
</evidence>
<dbReference type="InterPro" id="IPR006266">
    <property type="entry name" value="UMP_CMP_kinase"/>
</dbReference>
<dbReference type="GO" id="GO:0016776">
    <property type="term" value="F:phosphotransferase activity, phosphate group as acceptor"/>
    <property type="evidence" value="ECO:0007669"/>
    <property type="project" value="InterPro"/>
</dbReference>
<comment type="similarity">
    <text evidence="6">Belongs to the adenylate kinase family.</text>
</comment>
<dbReference type="InterPro" id="IPR000850">
    <property type="entry name" value="Adenylat/UMP-CMP_kin"/>
</dbReference>
<dbReference type="Gene3D" id="3.40.50.300">
    <property type="entry name" value="P-loop containing nucleotide triphosphate hydrolases"/>
    <property type="match status" value="1"/>
</dbReference>
<evidence type="ECO:0008006" key="9">
    <source>
        <dbReference type="Google" id="ProtNLM"/>
    </source>
</evidence>
<evidence type="ECO:0000256" key="2">
    <source>
        <dbReference type="ARBA" id="ARBA00022741"/>
    </source>
</evidence>
<dbReference type="Proteomes" id="UP001152798">
    <property type="component" value="Chromosome 2"/>
</dbReference>
<organism evidence="7 8">
    <name type="scientific">Nezara viridula</name>
    <name type="common">Southern green stink bug</name>
    <name type="synonym">Cimex viridulus</name>
    <dbReference type="NCBI Taxonomy" id="85310"/>
    <lineage>
        <taxon>Eukaryota</taxon>
        <taxon>Metazoa</taxon>
        <taxon>Ecdysozoa</taxon>
        <taxon>Arthropoda</taxon>
        <taxon>Hexapoda</taxon>
        <taxon>Insecta</taxon>
        <taxon>Pterygota</taxon>
        <taxon>Neoptera</taxon>
        <taxon>Paraneoptera</taxon>
        <taxon>Hemiptera</taxon>
        <taxon>Heteroptera</taxon>
        <taxon>Panheteroptera</taxon>
        <taxon>Pentatomomorpha</taxon>
        <taxon>Pentatomoidea</taxon>
        <taxon>Pentatomidae</taxon>
        <taxon>Pentatominae</taxon>
        <taxon>Nezara</taxon>
    </lineage>
</organism>
<evidence type="ECO:0000256" key="4">
    <source>
        <dbReference type="ARBA" id="ARBA00022840"/>
    </source>
</evidence>
<reference evidence="7" key="1">
    <citation type="submission" date="2022-01" db="EMBL/GenBank/DDBJ databases">
        <authorList>
            <person name="King R."/>
        </authorList>
    </citation>
    <scope>NUCLEOTIDE SEQUENCE</scope>
</reference>
<dbReference type="GO" id="GO:0005524">
    <property type="term" value="F:ATP binding"/>
    <property type="evidence" value="ECO:0007669"/>
    <property type="project" value="UniProtKB-KW"/>
</dbReference>
<dbReference type="CDD" id="cd01428">
    <property type="entry name" value="ADK"/>
    <property type="match status" value="1"/>
</dbReference>
<evidence type="ECO:0000313" key="7">
    <source>
        <dbReference type="EMBL" id="CAH1393463.1"/>
    </source>
</evidence>
<keyword evidence="4" id="KW-0067">ATP-binding</keyword>
<keyword evidence="2" id="KW-0547">Nucleotide-binding</keyword>
<evidence type="ECO:0000313" key="8">
    <source>
        <dbReference type="Proteomes" id="UP001152798"/>
    </source>
</evidence>
<dbReference type="EMBL" id="OV725078">
    <property type="protein sequence ID" value="CAH1393463.1"/>
    <property type="molecule type" value="Genomic_DNA"/>
</dbReference>
<dbReference type="PANTHER" id="PTHR23359">
    <property type="entry name" value="NUCLEOTIDE KINASE"/>
    <property type="match status" value="1"/>
</dbReference>
<evidence type="ECO:0000256" key="1">
    <source>
        <dbReference type="ARBA" id="ARBA00022679"/>
    </source>
</evidence>
<sequence length="199" mass="22663">MLEENIVMPRIVFVQGCPGAGKGTQCANIAREFGYVHISADDLLRDERMKPESKYGSIIDSHMENDTDVPVEITCELIEIAMKNAQSNRFLIDGYPNNRDNFKGWKREMGDKVDLLFVLYLDCPDIVCIHRCLEKGNSDSECPDNNEATIKKRISTFYNDSLPIVNYYKGMGLVKTIDASQAEEDVFNDIKAIFHRIKK</sequence>
<dbReference type="GO" id="GO:0006221">
    <property type="term" value="P:pyrimidine nucleotide biosynthetic process"/>
    <property type="evidence" value="ECO:0007669"/>
    <property type="project" value="InterPro"/>
</dbReference>
<dbReference type="GO" id="GO:0006207">
    <property type="term" value="P:'de novo' pyrimidine nucleobase biosynthetic process"/>
    <property type="evidence" value="ECO:0007669"/>
    <property type="project" value="InterPro"/>
</dbReference>
<dbReference type="OrthoDB" id="442176at2759"/>
<keyword evidence="1 6" id="KW-0808">Transferase</keyword>
<dbReference type="PRINTS" id="PR00094">
    <property type="entry name" value="ADENYLTKNASE"/>
</dbReference>
<dbReference type="Pfam" id="PF00406">
    <property type="entry name" value="ADK"/>
    <property type="match status" value="1"/>
</dbReference>
<proteinExistence type="inferred from homology"/>
<keyword evidence="3 6" id="KW-0418">Kinase</keyword>
<gene>
    <name evidence="7" type="ORF">NEZAVI_LOCUS4134</name>
</gene>
<dbReference type="NCBIfam" id="TIGR01359">
    <property type="entry name" value="UMP_CMP_kin_fam"/>
    <property type="match status" value="1"/>
</dbReference>
<evidence type="ECO:0000256" key="3">
    <source>
        <dbReference type="ARBA" id="ARBA00022777"/>
    </source>
</evidence>
<dbReference type="AlphaFoldDB" id="A0A9P0H141"/>
<accession>A0A9P0H141</accession>
<comment type="catalytic activity">
    <reaction evidence="5">
        <text>UMP + ATP = UDP + ADP</text>
        <dbReference type="Rhea" id="RHEA:24400"/>
        <dbReference type="ChEBI" id="CHEBI:30616"/>
        <dbReference type="ChEBI" id="CHEBI:57865"/>
        <dbReference type="ChEBI" id="CHEBI:58223"/>
        <dbReference type="ChEBI" id="CHEBI:456216"/>
        <dbReference type="EC" id="2.7.4.14"/>
    </reaction>
</comment>
<keyword evidence="8" id="KW-1185">Reference proteome</keyword>
<dbReference type="InterPro" id="IPR027417">
    <property type="entry name" value="P-loop_NTPase"/>
</dbReference>
<name>A0A9P0H141_NEZVI</name>
<protein>
    <recommendedName>
        <fullName evidence="9">UMP/CMP kinase</fullName>
    </recommendedName>
</protein>
<evidence type="ECO:0000256" key="6">
    <source>
        <dbReference type="RuleBase" id="RU003330"/>
    </source>
</evidence>